<evidence type="ECO:0000313" key="3">
    <source>
        <dbReference type="Proteomes" id="UP000235392"/>
    </source>
</evidence>
<feature type="region of interest" description="Disordered" evidence="1">
    <location>
        <begin position="1"/>
        <end position="98"/>
    </location>
</feature>
<evidence type="ECO:0000313" key="2">
    <source>
        <dbReference type="EMBL" id="PLW17500.1"/>
    </source>
</evidence>
<proteinExistence type="predicted"/>
<gene>
    <name evidence="2" type="ORF">PCASD_16715</name>
</gene>
<dbReference type="AlphaFoldDB" id="A0A2N5SW84"/>
<dbReference type="EMBL" id="PGCI01000750">
    <property type="protein sequence ID" value="PLW17500.1"/>
    <property type="molecule type" value="Genomic_DNA"/>
</dbReference>
<feature type="compositionally biased region" description="Polar residues" evidence="1">
    <location>
        <begin position="8"/>
        <end position="23"/>
    </location>
</feature>
<name>A0A2N5SW84_9BASI</name>
<feature type="compositionally biased region" description="Basic and acidic residues" evidence="1">
    <location>
        <begin position="58"/>
        <end position="67"/>
    </location>
</feature>
<evidence type="ECO:0008006" key="4">
    <source>
        <dbReference type="Google" id="ProtNLM"/>
    </source>
</evidence>
<organism evidence="2 3">
    <name type="scientific">Puccinia coronata f. sp. avenae</name>
    <dbReference type="NCBI Taxonomy" id="200324"/>
    <lineage>
        <taxon>Eukaryota</taxon>
        <taxon>Fungi</taxon>
        <taxon>Dikarya</taxon>
        <taxon>Basidiomycota</taxon>
        <taxon>Pucciniomycotina</taxon>
        <taxon>Pucciniomycetes</taxon>
        <taxon>Pucciniales</taxon>
        <taxon>Pucciniaceae</taxon>
        <taxon>Puccinia</taxon>
    </lineage>
</organism>
<dbReference type="Proteomes" id="UP000235392">
    <property type="component" value="Unassembled WGS sequence"/>
</dbReference>
<reference evidence="2 3" key="1">
    <citation type="submission" date="2017-11" db="EMBL/GenBank/DDBJ databases">
        <title>De novo assembly and phasing of dikaryotic genomes from two isolates of Puccinia coronata f. sp. avenae, the causal agent of oat crown rust.</title>
        <authorList>
            <person name="Miller M.E."/>
            <person name="Zhang Y."/>
            <person name="Omidvar V."/>
            <person name="Sperschneider J."/>
            <person name="Schwessinger B."/>
            <person name="Raley C."/>
            <person name="Palmer J.M."/>
            <person name="Garnica D."/>
            <person name="Upadhyaya N."/>
            <person name="Rathjen J."/>
            <person name="Taylor J.M."/>
            <person name="Park R.F."/>
            <person name="Dodds P.N."/>
            <person name="Hirsch C.D."/>
            <person name="Kianian S.F."/>
            <person name="Figueroa M."/>
        </authorList>
    </citation>
    <scope>NUCLEOTIDE SEQUENCE [LARGE SCALE GENOMIC DNA]</scope>
    <source>
        <strain evidence="2">12SD80</strain>
    </source>
</reference>
<evidence type="ECO:0000256" key="1">
    <source>
        <dbReference type="SAM" id="MobiDB-lite"/>
    </source>
</evidence>
<sequence>MSFGLPTDNLTGPSDSNPSQSARIDQLSADMARVQESMARMMKFLEESSFTTRPHPQSRHDPADANHKRQHPPHSQAPPHSSHHFAPDPTFHGPTGPEFAHIARLEPLKIQDLWFAGDLGQLGPFLRNIRDFLRPCSSLFQSKTRRVVWVSRHFGYWPSEHRKTPSPTENWYNSLLLNNARQQGVFDQYADLDGIPFILPTLASVEALLGGLIAIFGDKFSKENAKRALAACQQRNLTIGEYNAQFSSLVYLVDDGEENRIEKYVLGLNSRIIRKAMNKDGISAKTLSDKMVLATEAAVQLDILSQLPPDIPLNHHPSSAQRHQVLQFPHPQPLPQPRDPDAMEVDALTTAAQQRASLMDATRLICRTL</sequence>
<accession>A0A2N5SW84</accession>
<protein>
    <recommendedName>
        <fullName evidence="4">Retrotransposon gag domain-containing protein</fullName>
    </recommendedName>
</protein>
<comment type="caution">
    <text evidence="2">The sequence shown here is derived from an EMBL/GenBank/DDBJ whole genome shotgun (WGS) entry which is preliminary data.</text>
</comment>